<keyword evidence="2" id="KW-1185">Reference proteome</keyword>
<dbReference type="Proteomes" id="UP001264980">
    <property type="component" value="Unassembled WGS sequence"/>
</dbReference>
<accession>A0ABU1QWV1</accession>
<name>A0ABU1QWV1_9BACT</name>
<organism evidence="1 2">
    <name type="scientific">Dyadobacter fermentans</name>
    <dbReference type="NCBI Taxonomy" id="94254"/>
    <lineage>
        <taxon>Bacteria</taxon>
        <taxon>Pseudomonadati</taxon>
        <taxon>Bacteroidota</taxon>
        <taxon>Cytophagia</taxon>
        <taxon>Cytophagales</taxon>
        <taxon>Spirosomataceae</taxon>
        <taxon>Dyadobacter</taxon>
    </lineage>
</organism>
<reference evidence="1 2" key="1">
    <citation type="submission" date="2023-07" db="EMBL/GenBank/DDBJ databases">
        <title>Sorghum-associated microbial communities from plants grown in Nebraska, USA.</title>
        <authorList>
            <person name="Schachtman D."/>
        </authorList>
    </citation>
    <scope>NUCLEOTIDE SEQUENCE [LARGE SCALE GENOMIC DNA]</scope>
    <source>
        <strain evidence="1 2">BE57</strain>
    </source>
</reference>
<evidence type="ECO:0000313" key="1">
    <source>
        <dbReference type="EMBL" id="MDR6805568.1"/>
    </source>
</evidence>
<dbReference type="EMBL" id="JAVDTI010000002">
    <property type="protein sequence ID" value="MDR6805568.1"/>
    <property type="molecule type" value="Genomic_DNA"/>
</dbReference>
<protein>
    <recommendedName>
        <fullName evidence="3">Phage protein, HK97 gp10 family</fullName>
    </recommendedName>
</protein>
<comment type="caution">
    <text evidence="1">The sequence shown here is derived from an EMBL/GenBank/DDBJ whole genome shotgun (WGS) entry which is preliminary data.</text>
</comment>
<dbReference type="RefSeq" id="WP_309983527.1">
    <property type="nucleotide sequence ID" value="NZ_JAVDTI010000002.1"/>
</dbReference>
<proteinExistence type="predicted"/>
<gene>
    <name evidence="1" type="ORF">J2W84_002614</name>
</gene>
<sequence length="176" mass="19820">MIKVTADTSGLNKVDQGLARYSKIMPTDTTNRILRKATKPMLNVAKANAPVSKGGRTRISLKHRSAGKNANAYAQGGATRRDMRAKVVPPEKNESGRILIGVSKRSSKVGWRTNFITRGTRIRFSKAGKSLGRVTKNNFLQRAYDQTMPMVRVDVEREFRLEFMKWARQNLPQSQQ</sequence>
<evidence type="ECO:0000313" key="2">
    <source>
        <dbReference type="Proteomes" id="UP001264980"/>
    </source>
</evidence>
<evidence type="ECO:0008006" key="3">
    <source>
        <dbReference type="Google" id="ProtNLM"/>
    </source>
</evidence>